<evidence type="ECO:0000259" key="1">
    <source>
        <dbReference type="Pfam" id="PF03184"/>
    </source>
</evidence>
<proteinExistence type="predicted"/>
<accession>A0ABQ8SRQ6</accession>
<comment type="caution">
    <text evidence="2">The sequence shown here is derived from an EMBL/GenBank/DDBJ whole genome shotgun (WGS) entry which is preliminary data.</text>
</comment>
<evidence type="ECO:0000313" key="3">
    <source>
        <dbReference type="Proteomes" id="UP001148838"/>
    </source>
</evidence>
<dbReference type="EMBL" id="JAJSOF020000023">
    <property type="protein sequence ID" value="KAJ4436110.1"/>
    <property type="molecule type" value="Genomic_DNA"/>
</dbReference>
<reference evidence="2 3" key="1">
    <citation type="journal article" date="2022" name="Allergy">
        <title>Genome assembly and annotation of Periplaneta americana reveal a comprehensive cockroach allergen profile.</title>
        <authorList>
            <person name="Wang L."/>
            <person name="Xiong Q."/>
            <person name="Saelim N."/>
            <person name="Wang L."/>
            <person name="Nong W."/>
            <person name="Wan A.T."/>
            <person name="Shi M."/>
            <person name="Liu X."/>
            <person name="Cao Q."/>
            <person name="Hui J.H.L."/>
            <person name="Sookrung N."/>
            <person name="Leung T.F."/>
            <person name="Tungtrongchitr A."/>
            <person name="Tsui S.K.W."/>
        </authorList>
    </citation>
    <scope>NUCLEOTIDE SEQUENCE [LARGE SCALE GENOMIC DNA]</scope>
    <source>
        <strain evidence="2">PWHHKU_190912</strain>
    </source>
</reference>
<dbReference type="InterPro" id="IPR004875">
    <property type="entry name" value="DDE_SF_endonuclease_dom"/>
</dbReference>
<protein>
    <recommendedName>
        <fullName evidence="1">DDE-1 domain-containing protein</fullName>
    </recommendedName>
</protein>
<evidence type="ECO:0000313" key="2">
    <source>
        <dbReference type="EMBL" id="KAJ4436110.1"/>
    </source>
</evidence>
<feature type="domain" description="DDE-1" evidence="1">
    <location>
        <begin position="43"/>
        <end position="102"/>
    </location>
</feature>
<gene>
    <name evidence="2" type="ORF">ANN_18737</name>
</gene>
<dbReference type="Pfam" id="PF03184">
    <property type="entry name" value="DDE_1"/>
    <property type="match status" value="1"/>
</dbReference>
<dbReference type="Proteomes" id="UP001148838">
    <property type="component" value="Unassembled WGS sequence"/>
</dbReference>
<sequence>MFHQLQFLIMMKTNMQDDPRRVKVITRRGIKYPDRTLDHSKCNVSVMFSGTASGVLLLPPMVCYKSEHLYDTWQQGGPPGCRYARSKCGWFDEMIFEEWFQTVALQY</sequence>
<keyword evidence="3" id="KW-1185">Reference proteome</keyword>
<organism evidence="2 3">
    <name type="scientific">Periplaneta americana</name>
    <name type="common">American cockroach</name>
    <name type="synonym">Blatta americana</name>
    <dbReference type="NCBI Taxonomy" id="6978"/>
    <lineage>
        <taxon>Eukaryota</taxon>
        <taxon>Metazoa</taxon>
        <taxon>Ecdysozoa</taxon>
        <taxon>Arthropoda</taxon>
        <taxon>Hexapoda</taxon>
        <taxon>Insecta</taxon>
        <taxon>Pterygota</taxon>
        <taxon>Neoptera</taxon>
        <taxon>Polyneoptera</taxon>
        <taxon>Dictyoptera</taxon>
        <taxon>Blattodea</taxon>
        <taxon>Blattoidea</taxon>
        <taxon>Blattidae</taxon>
        <taxon>Blattinae</taxon>
        <taxon>Periplaneta</taxon>
    </lineage>
</organism>
<name>A0ABQ8SRQ6_PERAM</name>